<dbReference type="EMBL" id="CP061336">
    <property type="protein sequence ID" value="QNU65674.1"/>
    <property type="molecule type" value="Genomic_DNA"/>
</dbReference>
<dbReference type="PROSITE" id="PS51257">
    <property type="entry name" value="PROKAR_LIPOPROTEIN"/>
    <property type="match status" value="1"/>
</dbReference>
<dbReference type="Proteomes" id="UP000306409">
    <property type="component" value="Chromosome"/>
</dbReference>
<keyword evidence="4" id="KW-0732">Signal</keyword>
<evidence type="ECO:0000256" key="1">
    <source>
        <dbReference type="ARBA" id="ARBA00004635"/>
    </source>
</evidence>
<evidence type="ECO:0000313" key="11">
    <source>
        <dbReference type="EMBL" id="QNU65674.1"/>
    </source>
</evidence>
<dbReference type="NCBIfam" id="TIGR02887">
    <property type="entry name" value="spore_ger_x_C"/>
    <property type="match status" value="1"/>
</dbReference>
<evidence type="ECO:0000256" key="7">
    <source>
        <dbReference type="ARBA" id="ARBA00023288"/>
    </source>
</evidence>
<organism evidence="11 12">
    <name type="scientific">Ruminiclostridium herbifermentans</name>
    <dbReference type="NCBI Taxonomy" id="2488810"/>
    <lineage>
        <taxon>Bacteria</taxon>
        <taxon>Bacillati</taxon>
        <taxon>Bacillota</taxon>
        <taxon>Clostridia</taxon>
        <taxon>Eubacteriales</taxon>
        <taxon>Oscillospiraceae</taxon>
        <taxon>Ruminiclostridium</taxon>
    </lineage>
</organism>
<protein>
    <submittedName>
        <fullName evidence="11">Ger(X)C family spore germination protein</fullName>
    </submittedName>
</protein>
<feature type="compositionally biased region" description="Basic and acidic residues" evidence="8">
    <location>
        <begin position="203"/>
        <end position="242"/>
    </location>
</feature>
<feature type="domain" description="Spore germination GerAC-like C-terminal" evidence="9">
    <location>
        <begin position="249"/>
        <end position="412"/>
    </location>
</feature>
<feature type="domain" description="Spore germination protein N-terminal" evidence="10">
    <location>
        <begin position="26"/>
        <end position="194"/>
    </location>
</feature>
<comment type="subcellular location">
    <subcellularLocation>
        <location evidence="1">Membrane</location>
        <topology evidence="1">Lipid-anchor</topology>
    </subcellularLocation>
</comment>
<evidence type="ECO:0000313" key="12">
    <source>
        <dbReference type="Proteomes" id="UP000306409"/>
    </source>
</evidence>
<keyword evidence="12" id="KW-1185">Reference proteome</keyword>
<dbReference type="OrthoDB" id="2569624at2"/>
<keyword evidence="7" id="KW-0449">Lipoprotein</keyword>
<keyword evidence="3" id="KW-0309">Germination</keyword>
<dbReference type="InterPro" id="IPR057336">
    <property type="entry name" value="GerAC_N"/>
</dbReference>
<evidence type="ECO:0000256" key="5">
    <source>
        <dbReference type="ARBA" id="ARBA00023136"/>
    </source>
</evidence>
<proteinExistence type="inferred from homology"/>
<dbReference type="Pfam" id="PF25198">
    <property type="entry name" value="Spore_GerAC_N"/>
    <property type="match status" value="1"/>
</dbReference>
<evidence type="ECO:0000256" key="2">
    <source>
        <dbReference type="ARBA" id="ARBA00007886"/>
    </source>
</evidence>
<dbReference type="AlphaFoldDB" id="A0A4U7JAP3"/>
<dbReference type="InterPro" id="IPR038501">
    <property type="entry name" value="Spore_GerAC_C_sf"/>
</dbReference>
<dbReference type="GO" id="GO:0009847">
    <property type="term" value="P:spore germination"/>
    <property type="evidence" value="ECO:0007669"/>
    <property type="project" value="InterPro"/>
</dbReference>
<dbReference type="RefSeq" id="WP_137698594.1">
    <property type="nucleotide sequence ID" value="NZ_CP061336.1"/>
</dbReference>
<feature type="region of interest" description="Disordered" evidence="8">
    <location>
        <begin position="203"/>
        <end position="243"/>
    </location>
</feature>
<sequence length="414" mass="46642">MSRKLKTLILLLITIISVVSVSGCYDSNEVDDLAYVIAIGVDKADDNSFNLTFQTAVPKSITGGEGESTDIKTFKTDNFLTGLKKTSAYLERKINLSHTKIIVVSEEVAKEGIMAFLNGLQQNIELRPSVEIIVSSEGAQKYIESIKPKLSSSPAKHYDLLFKSFETDFLVKDTQLEDYMYRAKYKSTQPIAIYAAIDKSINDEEKSDNGNKKQEEEDKKDEESSKEDKDKDDKNKGDENKEGSMSVAGLAVFKMDKMVGKLNKDEAMLFALMTSTKNKEIEIVDPLDDRFKVLGNVTKLRTSSSKVKIINGKPQINIKLDLNVDVKAVQSDNDYDDPENGAKLKAAYEQYLNEGIKKLLDKTTKELKSDIFGFAQEAKKNFLTIDDWENANWDDIFVKSEYELMVDVKVRRQS</sequence>
<evidence type="ECO:0000256" key="3">
    <source>
        <dbReference type="ARBA" id="ARBA00022544"/>
    </source>
</evidence>
<evidence type="ECO:0000259" key="9">
    <source>
        <dbReference type="Pfam" id="PF05504"/>
    </source>
</evidence>
<dbReference type="PANTHER" id="PTHR35789">
    <property type="entry name" value="SPORE GERMINATION PROTEIN B3"/>
    <property type="match status" value="1"/>
</dbReference>
<evidence type="ECO:0000259" key="10">
    <source>
        <dbReference type="Pfam" id="PF25198"/>
    </source>
</evidence>
<dbReference type="Gene3D" id="6.20.190.10">
    <property type="entry name" value="Nutrient germinant receptor protein C, domain 1"/>
    <property type="match status" value="1"/>
</dbReference>
<dbReference type="PANTHER" id="PTHR35789:SF1">
    <property type="entry name" value="SPORE GERMINATION PROTEIN B3"/>
    <property type="match status" value="1"/>
</dbReference>
<dbReference type="InterPro" id="IPR008844">
    <property type="entry name" value="Spore_GerAC-like"/>
</dbReference>
<dbReference type="Pfam" id="PF05504">
    <property type="entry name" value="Spore_GerAC"/>
    <property type="match status" value="1"/>
</dbReference>
<accession>A0A4U7JAP3</accession>
<dbReference type="KEGG" id="rher:EHE19_012160"/>
<evidence type="ECO:0000256" key="8">
    <source>
        <dbReference type="SAM" id="MobiDB-lite"/>
    </source>
</evidence>
<gene>
    <name evidence="11" type="ORF">EHE19_012160</name>
</gene>
<dbReference type="Gene3D" id="3.30.300.210">
    <property type="entry name" value="Nutrient germinant receptor protein C, domain 3"/>
    <property type="match status" value="1"/>
</dbReference>
<reference evidence="11 12" key="1">
    <citation type="submission" date="2020-09" db="EMBL/GenBank/DDBJ databases">
        <title>Characterization and genome sequencing of Ruminiclostridium sp. nov. MA18.</title>
        <authorList>
            <person name="Rettenmaier R."/>
            <person name="Kowollik M.-L."/>
            <person name="Liebl W."/>
            <person name="Zverlov V."/>
        </authorList>
    </citation>
    <scope>NUCLEOTIDE SEQUENCE [LARGE SCALE GENOMIC DNA]</scope>
    <source>
        <strain evidence="11 12">MA18</strain>
    </source>
</reference>
<evidence type="ECO:0000256" key="6">
    <source>
        <dbReference type="ARBA" id="ARBA00023139"/>
    </source>
</evidence>
<dbReference type="GO" id="GO:0016020">
    <property type="term" value="C:membrane"/>
    <property type="evidence" value="ECO:0007669"/>
    <property type="project" value="UniProtKB-SubCell"/>
</dbReference>
<evidence type="ECO:0000256" key="4">
    <source>
        <dbReference type="ARBA" id="ARBA00022729"/>
    </source>
</evidence>
<keyword evidence="6" id="KW-0564">Palmitate</keyword>
<dbReference type="InterPro" id="IPR046953">
    <property type="entry name" value="Spore_GerAC-like_C"/>
</dbReference>
<name>A0A4U7JAP3_9FIRM</name>
<keyword evidence="5" id="KW-0472">Membrane</keyword>
<comment type="similarity">
    <text evidence="2">Belongs to the GerABKC lipoprotein family.</text>
</comment>